<dbReference type="AlphaFoldDB" id="A0A4P7QJP0"/>
<sequence>MKTLKAEWTKLRTTKSFWWTTGVFFFFLLGWALLNTSLANSMGIEAAGPITPQATVQALYPLALPVLLIQAIMVVTTEYRYGLQSTVYMANPRRWQVPVAKYVLYAVIAAVLVLVGVAGAYAIGGLFGNEEVTAGYDPFGSDAGRHSLWVSPLAAVLLVLFGQGLGLLLRQTAGTVAISLILYLGLDSLILLLPKVGEKIVNFMPFTAFQRWTSDMAPPPDAPFDSATGYLVVFIVWSAVLWISGVLLLQKRDV</sequence>
<keyword evidence="1" id="KW-0812">Transmembrane</keyword>
<dbReference type="OrthoDB" id="4420358at2"/>
<dbReference type="PANTHER" id="PTHR37305">
    <property type="entry name" value="INTEGRAL MEMBRANE PROTEIN-RELATED"/>
    <property type="match status" value="1"/>
</dbReference>
<evidence type="ECO:0000256" key="1">
    <source>
        <dbReference type="SAM" id="Phobius"/>
    </source>
</evidence>
<feature type="transmembrane region" description="Helical" evidence="1">
    <location>
        <begin position="102"/>
        <end position="128"/>
    </location>
</feature>
<dbReference type="KEGG" id="cee:CENDO_10160"/>
<feature type="transmembrane region" description="Helical" evidence="1">
    <location>
        <begin position="227"/>
        <end position="249"/>
    </location>
</feature>
<dbReference type="RefSeq" id="WP_136141888.1">
    <property type="nucleotide sequence ID" value="NZ_CP039247.1"/>
</dbReference>
<reference evidence="2 3" key="1">
    <citation type="submission" date="2019-04" db="EMBL/GenBank/DDBJ databases">
        <title>Corynebacterium endometrii sp. nov., isolated from the uterus of a cow with endometritis.</title>
        <authorList>
            <person name="Ballas P."/>
            <person name="Ruckert C."/>
            <person name="Wagener K."/>
            <person name="Drillich M."/>
            <person name="Kaempfer P."/>
            <person name="Busse H.-J."/>
            <person name="Ehling-Schulz M."/>
        </authorList>
    </citation>
    <scope>NUCLEOTIDE SEQUENCE [LARGE SCALE GENOMIC DNA]</scope>
    <source>
        <strain evidence="2 3">LMM-1653</strain>
    </source>
</reference>
<dbReference type="EMBL" id="CP039247">
    <property type="protein sequence ID" value="QCB29286.1"/>
    <property type="molecule type" value="Genomic_DNA"/>
</dbReference>
<protein>
    <submittedName>
        <fullName evidence="2">ABC-2 family transporter protein</fullName>
    </submittedName>
</protein>
<name>A0A4P7QJP0_9CORY</name>
<dbReference type="Pfam" id="PF12730">
    <property type="entry name" value="ABC2_membrane_4"/>
    <property type="match status" value="1"/>
</dbReference>
<proteinExistence type="predicted"/>
<keyword evidence="3" id="KW-1185">Reference proteome</keyword>
<feature type="transmembrane region" description="Helical" evidence="1">
    <location>
        <begin position="176"/>
        <end position="194"/>
    </location>
</feature>
<dbReference type="PANTHER" id="PTHR37305:SF1">
    <property type="entry name" value="MEMBRANE PROTEIN"/>
    <property type="match status" value="1"/>
</dbReference>
<gene>
    <name evidence="2" type="ORF">CENDO_10160</name>
</gene>
<accession>A0A4P7QJP0</accession>
<feature type="transmembrane region" description="Helical" evidence="1">
    <location>
        <begin position="62"/>
        <end position="81"/>
    </location>
</feature>
<feature type="transmembrane region" description="Helical" evidence="1">
    <location>
        <begin position="148"/>
        <end position="169"/>
    </location>
</feature>
<evidence type="ECO:0000313" key="2">
    <source>
        <dbReference type="EMBL" id="QCB29286.1"/>
    </source>
</evidence>
<organism evidence="2 3">
    <name type="scientific">Corynebacterium endometrii</name>
    <dbReference type="NCBI Taxonomy" id="2488819"/>
    <lineage>
        <taxon>Bacteria</taxon>
        <taxon>Bacillati</taxon>
        <taxon>Actinomycetota</taxon>
        <taxon>Actinomycetes</taxon>
        <taxon>Mycobacteriales</taxon>
        <taxon>Corynebacteriaceae</taxon>
        <taxon>Corynebacterium</taxon>
    </lineage>
</organism>
<keyword evidence="1" id="KW-1133">Transmembrane helix</keyword>
<evidence type="ECO:0000313" key="3">
    <source>
        <dbReference type="Proteomes" id="UP000296352"/>
    </source>
</evidence>
<dbReference type="Proteomes" id="UP000296352">
    <property type="component" value="Chromosome"/>
</dbReference>
<keyword evidence="1" id="KW-0472">Membrane</keyword>